<comment type="caution">
    <text evidence="1">The sequence shown here is derived from an EMBL/GenBank/DDBJ whole genome shotgun (WGS) entry which is preliminary data.</text>
</comment>
<organism evidence="1 2">
    <name type="scientific">Rotaria sordida</name>
    <dbReference type="NCBI Taxonomy" id="392033"/>
    <lineage>
        <taxon>Eukaryota</taxon>
        <taxon>Metazoa</taxon>
        <taxon>Spiralia</taxon>
        <taxon>Gnathifera</taxon>
        <taxon>Rotifera</taxon>
        <taxon>Eurotatoria</taxon>
        <taxon>Bdelloidea</taxon>
        <taxon>Philodinida</taxon>
        <taxon>Philodinidae</taxon>
        <taxon>Rotaria</taxon>
    </lineage>
</organism>
<accession>A0A815C946</accession>
<dbReference type="AlphaFoldDB" id="A0A815C946"/>
<dbReference type="Proteomes" id="UP000663864">
    <property type="component" value="Unassembled WGS sequence"/>
</dbReference>
<dbReference type="EMBL" id="CAJNOT010002036">
    <property type="protein sequence ID" value="CAF1277319.1"/>
    <property type="molecule type" value="Genomic_DNA"/>
</dbReference>
<evidence type="ECO:0000313" key="1">
    <source>
        <dbReference type="EMBL" id="CAF1277319.1"/>
    </source>
</evidence>
<dbReference type="Gene3D" id="3.10.110.10">
    <property type="entry name" value="Ubiquitin Conjugating Enzyme"/>
    <property type="match status" value="1"/>
</dbReference>
<reference evidence="1" key="1">
    <citation type="submission" date="2021-02" db="EMBL/GenBank/DDBJ databases">
        <authorList>
            <person name="Nowell W R."/>
        </authorList>
    </citation>
    <scope>NUCLEOTIDE SEQUENCE</scope>
</reference>
<protein>
    <submittedName>
        <fullName evidence="1">Uncharacterized protein</fullName>
    </submittedName>
</protein>
<dbReference type="SUPFAM" id="SSF54495">
    <property type="entry name" value="UBC-like"/>
    <property type="match status" value="1"/>
</dbReference>
<proteinExistence type="predicted"/>
<evidence type="ECO:0000313" key="2">
    <source>
        <dbReference type="Proteomes" id="UP000663864"/>
    </source>
</evidence>
<dbReference type="InterPro" id="IPR016135">
    <property type="entry name" value="UBQ-conjugating_enzyme/RWD"/>
</dbReference>
<name>A0A815C946_9BILA</name>
<gene>
    <name evidence="1" type="ORF">ZHD862_LOCUS26739</name>
</gene>
<sequence>MWFDPIGPDYSFEPPEFRFVTPIYHPNIDKAEKYLLMSSMEAIPDLINHPQINYSLNVDIDAEYASNRAEVSRKALDSVKQHDLPR</sequence>